<organism evidence="1">
    <name type="scientific">marine sediment metagenome</name>
    <dbReference type="NCBI Taxonomy" id="412755"/>
    <lineage>
        <taxon>unclassified sequences</taxon>
        <taxon>metagenomes</taxon>
        <taxon>ecological metagenomes</taxon>
    </lineage>
</organism>
<sequence length="87" mass="10146">MRNQTWDEDGVLVRDNELYLDDRVLKVRDINGVVREPTQAETGQFYWKPPRDPLSEIDEIKADYATLKAKVDILKKKKRSPQGTETN</sequence>
<evidence type="ECO:0000313" key="1">
    <source>
        <dbReference type="EMBL" id="GAI88820.1"/>
    </source>
</evidence>
<accession>X1TML8</accession>
<name>X1TML8_9ZZZZ</name>
<proteinExistence type="predicted"/>
<dbReference type="EMBL" id="BARW01020133">
    <property type="protein sequence ID" value="GAI88820.1"/>
    <property type="molecule type" value="Genomic_DNA"/>
</dbReference>
<gene>
    <name evidence="1" type="ORF">S12H4_34075</name>
</gene>
<reference evidence="1" key="1">
    <citation type="journal article" date="2014" name="Front. Microbiol.">
        <title>High frequency of phylogenetically diverse reductive dehalogenase-homologous genes in deep subseafloor sedimentary metagenomes.</title>
        <authorList>
            <person name="Kawai M."/>
            <person name="Futagami T."/>
            <person name="Toyoda A."/>
            <person name="Takaki Y."/>
            <person name="Nishi S."/>
            <person name="Hori S."/>
            <person name="Arai W."/>
            <person name="Tsubouchi T."/>
            <person name="Morono Y."/>
            <person name="Uchiyama I."/>
            <person name="Ito T."/>
            <person name="Fujiyama A."/>
            <person name="Inagaki F."/>
            <person name="Takami H."/>
        </authorList>
    </citation>
    <scope>NUCLEOTIDE SEQUENCE</scope>
    <source>
        <strain evidence="1">Expedition CK06-06</strain>
    </source>
</reference>
<dbReference type="AlphaFoldDB" id="X1TML8"/>
<protein>
    <submittedName>
        <fullName evidence="1">Uncharacterized protein</fullName>
    </submittedName>
</protein>
<comment type="caution">
    <text evidence="1">The sequence shown here is derived from an EMBL/GenBank/DDBJ whole genome shotgun (WGS) entry which is preliminary data.</text>
</comment>